<name>A0A845AAA5_9SPHN</name>
<proteinExistence type="predicted"/>
<dbReference type="InterPro" id="IPR011990">
    <property type="entry name" value="TPR-like_helical_dom_sf"/>
</dbReference>
<dbReference type="OrthoDB" id="7593450at2"/>
<dbReference type="Gene3D" id="1.25.40.10">
    <property type="entry name" value="Tetratricopeptide repeat domain"/>
    <property type="match status" value="1"/>
</dbReference>
<dbReference type="EMBL" id="WTYQ01000003">
    <property type="protein sequence ID" value="MXP26289.1"/>
    <property type="molecule type" value="Genomic_DNA"/>
</dbReference>
<accession>A0A845AAA5</accession>
<dbReference type="AlphaFoldDB" id="A0A845AAA5"/>
<gene>
    <name evidence="1" type="ORF">GRI39_09600</name>
</gene>
<keyword evidence="2" id="KW-1185">Reference proteome</keyword>
<dbReference type="RefSeq" id="WP_160739485.1">
    <property type="nucleotide sequence ID" value="NZ_WTYQ01000003.1"/>
</dbReference>
<sequence>MAASQRRWAAELLHFWFHSLKPSDWFMPGSDVDDTLRERFESDLLMLWNRPASEFLGDPQTALAAVLLFDQIPRNIYRGSPRAFAFDPLARTITRSALSSGYDKDLTRRQSQFLAMPLMHSEFISDQLWSKEYFTRLGQNFGRPYALAHFKMIARFSRFPHRNKVLGRKSSAAEKRAVKAGFAW</sequence>
<reference evidence="1 2" key="1">
    <citation type="submission" date="2019-12" db="EMBL/GenBank/DDBJ databases">
        <title>Genomic-based taxomic classification of the family Erythrobacteraceae.</title>
        <authorList>
            <person name="Xu L."/>
        </authorList>
    </citation>
    <scope>NUCLEOTIDE SEQUENCE [LARGE SCALE GENOMIC DNA]</scope>
    <source>
        <strain evidence="1 2">DSM 18604</strain>
    </source>
</reference>
<dbReference type="Pfam" id="PF06041">
    <property type="entry name" value="DUF924"/>
    <property type="match status" value="1"/>
</dbReference>
<comment type="caution">
    <text evidence="1">The sequence shown here is derived from an EMBL/GenBank/DDBJ whole genome shotgun (WGS) entry which is preliminary data.</text>
</comment>
<dbReference type="SUPFAM" id="SSF48452">
    <property type="entry name" value="TPR-like"/>
    <property type="match status" value="1"/>
</dbReference>
<protein>
    <submittedName>
        <fullName evidence="1">DUF924 family protein</fullName>
    </submittedName>
</protein>
<evidence type="ECO:0000313" key="1">
    <source>
        <dbReference type="EMBL" id="MXP26289.1"/>
    </source>
</evidence>
<dbReference type="InterPro" id="IPR010323">
    <property type="entry name" value="DUF924"/>
</dbReference>
<dbReference type="Gene3D" id="1.20.58.320">
    <property type="entry name" value="TPR-like"/>
    <property type="match status" value="1"/>
</dbReference>
<evidence type="ECO:0000313" key="2">
    <source>
        <dbReference type="Proteomes" id="UP000460561"/>
    </source>
</evidence>
<dbReference type="Proteomes" id="UP000460561">
    <property type="component" value="Unassembled WGS sequence"/>
</dbReference>
<organism evidence="1 2">
    <name type="scientific">Altericroceibacterium indicum</name>
    <dbReference type="NCBI Taxonomy" id="374177"/>
    <lineage>
        <taxon>Bacteria</taxon>
        <taxon>Pseudomonadati</taxon>
        <taxon>Pseudomonadota</taxon>
        <taxon>Alphaproteobacteria</taxon>
        <taxon>Sphingomonadales</taxon>
        <taxon>Erythrobacteraceae</taxon>
        <taxon>Altericroceibacterium</taxon>
    </lineage>
</organism>